<evidence type="ECO:0000313" key="16">
    <source>
        <dbReference type="Proteomes" id="UP000887226"/>
    </source>
</evidence>
<evidence type="ECO:0000256" key="7">
    <source>
        <dbReference type="ARBA" id="ARBA00022840"/>
    </source>
</evidence>
<dbReference type="EMBL" id="MU253759">
    <property type="protein sequence ID" value="KAG9247969.1"/>
    <property type="molecule type" value="Genomic_DNA"/>
</dbReference>
<evidence type="ECO:0000256" key="8">
    <source>
        <dbReference type="ARBA" id="ARBA00022989"/>
    </source>
</evidence>
<evidence type="ECO:0000259" key="14">
    <source>
        <dbReference type="PROSITE" id="PS50929"/>
    </source>
</evidence>
<dbReference type="InterPro" id="IPR036640">
    <property type="entry name" value="ABC1_TM_sf"/>
</dbReference>
<protein>
    <recommendedName>
        <fullName evidence="17">ATP-dependent transporter ycf16</fullName>
    </recommendedName>
</protein>
<dbReference type="FunFam" id="3.40.50.300:FF:000610">
    <property type="entry name" value="Multidrug resistance-associated ABC transporter"/>
    <property type="match status" value="1"/>
</dbReference>
<dbReference type="InterPro" id="IPR017871">
    <property type="entry name" value="ABC_transporter-like_CS"/>
</dbReference>
<evidence type="ECO:0000256" key="1">
    <source>
        <dbReference type="ARBA" id="ARBA00004141"/>
    </source>
</evidence>
<evidence type="ECO:0000256" key="10">
    <source>
        <dbReference type="ARBA" id="ARBA00023180"/>
    </source>
</evidence>
<dbReference type="Proteomes" id="UP000887226">
    <property type="component" value="Unassembled WGS sequence"/>
</dbReference>
<feature type="transmembrane region" description="Helical" evidence="12">
    <location>
        <begin position="1206"/>
        <end position="1226"/>
    </location>
</feature>
<evidence type="ECO:0000256" key="3">
    <source>
        <dbReference type="ARBA" id="ARBA00022448"/>
    </source>
</evidence>
<dbReference type="Gene3D" id="1.20.1560.10">
    <property type="entry name" value="ABC transporter type 1, transmembrane domain"/>
    <property type="match status" value="2"/>
</dbReference>
<comment type="subcellular location">
    <subcellularLocation>
        <location evidence="1">Membrane</location>
        <topology evidence="1">Multi-pass membrane protein</topology>
    </subcellularLocation>
</comment>
<feature type="transmembrane region" description="Helical" evidence="12">
    <location>
        <begin position="139"/>
        <end position="158"/>
    </location>
</feature>
<keyword evidence="5" id="KW-0677">Repeat</keyword>
<keyword evidence="9 12" id="KW-0472">Membrane</keyword>
<keyword evidence="8 12" id="KW-1133">Transmembrane helix</keyword>
<dbReference type="GO" id="GO:0016887">
    <property type="term" value="F:ATP hydrolysis activity"/>
    <property type="evidence" value="ECO:0007669"/>
    <property type="project" value="InterPro"/>
</dbReference>
<feature type="transmembrane region" description="Helical" evidence="12">
    <location>
        <begin position="275"/>
        <end position="294"/>
    </location>
</feature>
<evidence type="ECO:0000256" key="11">
    <source>
        <dbReference type="SAM" id="MobiDB-lite"/>
    </source>
</evidence>
<name>A0A9P7Z9H8_9HELO</name>
<evidence type="ECO:0000256" key="6">
    <source>
        <dbReference type="ARBA" id="ARBA00022741"/>
    </source>
</evidence>
<dbReference type="InterPro" id="IPR011527">
    <property type="entry name" value="ABC1_TM_dom"/>
</dbReference>
<dbReference type="PROSITE" id="PS50929">
    <property type="entry name" value="ABC_TM1F"/>
    <property type="match status" value="2"/>
</dbReference>
<feature type="domain" description="ABC transmembrane type-1" evidence="14">
    <location>
        <begin position="402"/>
        <end position="587"/>
    </location>
</feature>
<dbReference type="InterPro" id="IPR003593">
    <property type="entry name" value="AAA+_ATPase"/>
</dbReference>
<dbReference type="CDD" id="cd03250">
    <property type="entry name" value="ABCC_MRP_domain1"/>
    <property type="match status" value="1"/>
</dbReference>
<feature type="compositionally biased region" description="Basic and acidic residues" evidence="11">
    <location>
        <begin position="366"/>
        <end position="379"/>
    </location>
</feature>
<dbReference type="Pfam" id="PF00005">
    <property type="entry name" value="ABC_tran"/>
    <property type="match status" value="2"/>
</dbReference>
<dbReference type="SMART" id="SM00382">
    <property type="entry name" value="AAA"/>
    <property type="match status" value="2"/>
</dbReference>
<feature type="transmembrane region" description="Helical" evidence="12">
    <location>
        <begin position="1121"/>
        <end position="1144"/>
    </location>
</feature>
<feature type="domain" description="ABC transporter" evidence="13">
    <location>
        <begin position="614"/>
        <end position="863"/>
    </location>
</feature>
<keyword evidence="6" id="KW-0547">Nucleotide-binding</keyword>
<dbReference type="SUPFAM" id="SSF52540">
    <property type="entry name" value="P-loop containing nucleoside triphosphate hydrolases"/>
    <property type="match status" value="2"/>
</dbReference>
<gene>
    <name evidence="15" type="ORF">BJ878DRAFT_413817</name>
</gene>
<proteinExistence type="inferred from homology"/>
<evidence type="ECO:0000256" key="12">
    <source>
        <dbReference type="SAM" id="Phobius"/>
    </source>
</evidence>
<evidence type="ECO:0000256" key="4">
    <source>
        <dbReference type="ARBA" id="ARBA00022692"/>
    </source>
</evidence>
<feature type="transmembrane region" description="Helical" evidence="12">
    <location>
        <begin position="1156"/>
        <end position="1176"/>
    </location>
</feature>
<feature type="transmembrane region" description="Helical" evidence="12">
    <location>
        <begin position="424"/>
        <end position="444"/>
    </location>
</feature>
<feature type="region of interest" description="Disordered" evidence="11">
    <location>
        <begin position="366"/>
        <end position="394"/>
    </location>
</feature>
<dbReference type="InterPro" id="IPR050173">
    <property type="entry name" value="ABC_transporter_C-like"/>
</dbReference>
<dbReference type="OrthoDB" id="6500128at2759"/>
<dbReference type="CDD" id="cd18596">
    <property type="entry name" value="ABC_6TM_VMR1_D1_like"/>
    <property type="match status" value="1"/>
</dbReference>
<feature type="transmembrane region" description="Helical" evidence="12">
    <location>
        <begin position="109"/>
        <end position="127"/>
    </location>
</feature>
<dbReference type="FunFam" id="3.40.50.300:FF:000825">
    <property type="entry name" value="ABC bile acid transporter"/>
    <property type="match status" value="1"/>
</dbReference>
<dbReference type="PANTHER" id="PTHR24223:SF456">
    <property type="entry name" value="MULTIDRUG RESISTANCE-ASSOCIATED PROTEIN LETHAL(2)03659"/>
    <property type="match status" value="1"/>
</dbReference>
<evidence type="ECO:0000256" key="2">
    <source>
        <dbReference type="ARBA" id="ARBA00009726"/>
    </source>
</evidence>
<keyword evidence="7" id="KW-0067">ATP-binding</keyword>
<dbReference type="GO" id="GO:0140359">
    <property type="term" value="F:ABC-type transporter activity"/>
    <property type="evidence" value="ECO:0007669"/>
    <property type="project" value="InterPro"/>
</dbReference>
<feature type="transmembrane region" description="Helical" evidence="12">
    <location>
        <begin position="12"/>
        <end position="30"/>
    </location>
</feature>
<feature type="region of interest" description="Disordered" evidence="11">
    <location>
        <begin position="1417"/>
        <end position="1438"/>
    </location>
</feature>
<feature type="transmembrane region" description="Helical" evidence="12">
    <location>
        <begin position="336"/>
        <end position="358"/>
    </location>
</feature>
<evidence type="ECO:0000256" key="5">
    <source>
        <dbReference type="ARBA" id="ARBA00022737"/>
    </source>
</evidence>
<keyword evidence="4 12" id="KW-0812">Transmembrane</keyword>
<feature type="transmembrane region" description="Helical" evidence="12">
    <location>
        <begin position="1098"/>
        <end position="1115"/>
    </location>
</feature>
<dbReference type="SUPFAM" id="SSF90123">
    <property type="entry name" value="ABC transporter transmembrane region"/>
    <property type="match status" value="2"/>
</dbReference>
<dbReference type="PROSITE" id="PS50893">
    <property type="entry name" value="ABC_TRANSPORTER_2"/>
    <property type="match status" value="2"/>
</dbReference>
<feature type="transmembrane region" description="Helical" evidence="12">
    <location>
        <begin position="66"/>
        <end position="89"/>
    </location>
</feature>
<dbReference type="CDD" id="cd18604">
    <property type="entry name" value="ABC_6TM_VMR1_D2_like"/>
    <property type="match status" value="1"/>
</dbReference>
<dbReference type="PROSITE" id="PS00211">
    <property type="entry name" value="ABC_TRANSPORTER_1"/>
    <property type="match status" value="1"/>
</dbReference>
<dbReference type="GO" id="GO:0016020">
    <property type="term" value="C:membrane"/>
    <property type="evidence" value="ECO:0007669"/>
    <property type="project" value="UniProtKB-SubCell"/>
</dbReference>
<keyword evidence="3" id="KW-0813">Transport</keyword>
<dbReference type="Pfam" id="PF00664">
    <property type="entry name" value="ABC_membrane"/>
    <property type="match status" value="2"/>
</dbReference>
<evidence type="ECO:0000313" key="15">
    <source>
        <dbReference type="EMBL" id="KAG9247969.1"/>
    </source>
</evidence>
<dbReference type="PANTHER" id="PTHR24223">
    <property type="entry name" value="ATP-BINDING CASSETTE SUB-FAMILY C"/>
    <property type="match status" value="1"/>
</dbReference>
<dbReference type="GO" id="GO:0005524">
    <property type="term" value="F:ATP binding"/>
    <property type="evidence" value="ECO:0007669"/>
    <property type="project" value="UniProtKB-KW"/>
</dbReference>
<sequence length="1575" mass="174341">MSWTPEPVKIAHALIIVILLWSVPSIWSLINGSWRVSKRPNLGDTLYEDEDGTATVESSKAFSNKALSIIVFVVTLLGLAIAIANLIFLVTQKQHVLTASPGHDSILEATLLVPSWFLLLIQFISISRLVQPVLRFRAVVARLTSCFLIAGLLVVNLLSEPLHVSQILLISQLGAAAVLVVTVFSFERRPAVFRQDGRPIDAQMNGSLWSRYSFQWGVKLLAAAGKDDFDNHDMPIMDHVVRSGDATARFRNIVIKENSLPLWVQIFWAFRAEIFLQWVGILFSNFFDVAPAFATLQLLKYLESRQDVDAVEPGAWKYVAGIVAATVSSHIVDSRIMWWVMQGIMLPLRSILTGLVYMKMLKIKDSSKPPRDVSSREFLSEEDGSGYSTKLPDKTQSASQQDVINMFSVDCAQVASFGQRNTEYINLFGKFIVTVVFLLLLIGWESLCAGLVGIACLFPINKFLAARYGKKQEALMNIRDKRTIITTEALQGIRQIKFSAIETHWAEKLESVRSEELTTLWSSCLDNIFMDFASNFTPVVLTALTLATYSWIHGQLLPSVAFTSMTLFIELEGIVSHIPSLLVQAINAKISCDRIQNFLRLPEKPENTVPGDSISFHNACITFPHDMEDRNPDIFTLRDLNLAFPNNSLSIISGPTGSGKSLLLASILGEAELLSGYVQVPKSTDERFDSKATAANWIIPSAVAFVSQNPWIENATIKDNILFGLPFDQIRYDKVIGACALTQDLSTFEDGDQTEVGAQGISLSGGQKWRLTLARAFYSRAGIMVMDDIFSALDAHVGKHIYEHAVMGEIADGRTRILVTHHVSLCLPRAKYAVRLSAKGVLEHASLVEGLQETGLLDEILEADDAKDPPEIEEDLILRAVVPDTTTPLPSTDAIIAMKAPPKKLHEDENREIGRVKTSVYSGYLKASGSWPFWSTLIVIFLIAQAFILGRTYWVRIWANDYETVKDVAVPFTAYPYQSSLQEQFSGKAFQHIGFINSGNSSLMSMSTIDFAVVQHQNLWFYLGVYCLISIFSVLFSVGRLYMIYSSSIRASHQIFRDILQSVLRAPLRWLDVTPIGRILNRFTGDFTSLDSTLSQNFYYFGAAIVDILGVLVAAIFVSPYIIICALILFVICGYFGTAFIVAARTMKRLESTSKSPVISHFAASLSGLSTIRAFARSREFQARMFDIIDTYTACSWVSSIFRCWLRLRIGITSSMFAATVATMVITNREIDASLAGFALSFALSFASKVGWAINISTQLELDMNATERIFEYRDVATEDQGGVDVRATWPEKGKVEIQNLELGYAEGLPAILKGLSFIAEGNQRIGVIGRTGAGKSTLSLALFRFLEARKGSISIDGVDISTIKIHDLRTRLAIIPQDPVLFSGTIRSNLDPFSEISDYQLREALVRVHLIPSNTQTTAPETSVPGSSTTSSTKAVSEPVKENKNAFLSLTAPVASGGSNLSQGQKQLLCLARAILSRPKVLLLDEATSAVDMATDILIQRSIREEFSNTTLLVIAHRLSTVADFDKILVMKDGFNAEFGSPRELLEKEGEDSIFRGMVKQSGEEEELHRMILA</sequence>
<feature type="transmembrane region" description="Helical" evidence="12">
    <location>
        <begin position="931"/>
        <end position="954"/>
    </location>
</feature>
<comment type="caution">
    <text evidence="15">The sequence shown here is derived from an EMBL/GenBank/DDBJ whole genome shotgun (WGS) entry which is preliminary data.</text>
</comment>
<accession>A0A9P7Z9H8</accession>
<feature type="transmembrane region" description="Helical" evidence="12">
    <location>
        <begin position="164"/>
        <end position="186"/>
    </location>
</feature>
<feature type="transmembrane region" description="Helical" evidence="12">
    <location>
        <begin position="1019"/>
        <end position="1043"/>
    </location>
</feature>
<reference evidence="15" key="1">
    <citation type="journal article" date="2021" name="IMA Fungus">
        <title>Genomic characterization of three marine fungi, including Emericellopsis atlantica sp. nov. with signatures of a generalist lifestyle and marine biomass degradation.</title>
        <authorList>
            <person name="Hagestad O.C."/>
            <person name="Hou L."/>
            <person name="Andersen J.H."/>
            <person name="Hansen E.H."/>
            <person name="Altermark B."/>
            <person name="Li C."/>
            <person name="Kuhnert E."/>
            <person name="Cox R.J."/>
            <person name="Crous P.W."/>
            <person name="Spatafora J.W."/>
            <person name="Lail K."/>
            <person name="Amirebrahimi M."/>
            <person name="Lipzen A."/>
            <person name="Pangilinan J."/>
            <person name="Andreopoulos W."/>
            <person name="Hayes R.D."/>
            <person name="Ng V."/>
            <person name="Grigoriev I.V."/>
            <person name="Jackson S.A."/>
            <person name="Sutton T.D.S."/>
            <person name="Dobson A.D.W."/>
            <person name="Rama T."/>
        </authorList>
    </citation>
    <scope>NUCLEOTIDE SEQUENCE</scope>
    <source>
        <strain evidence="15">TRa3180A</strain>
    </source>
</reference>
<comment type="similarity">
    <text evidence="2">Belongs to the ABC transporter superfamily. ABCC family. Conjugate transporter (TC 3.A.1.208) subfamily.</text>
</comment>
<dbReference type="InterPro" id="IPR003439">
    <property type="entry name" value="ABC_transporter-like_ATP-bd"/>
</dbReference>
<dbReference type="CDD" id="cd03244">
    <property type="entry name" value="ABCC_MRP_domain2"/>
    <property type="match status" value="1"/>
</dbReference>
<feature type="domain" description="ABC transmembrane type-1" evidence="14">
    <location>
        <begin position="1015"/>
        <end position="1262"/>
    </location>
</feature>
<feature type="compositionally biased region" description="Polar residues" evidence="11">
    <location>
        <begin position="1417"/>
        <end position="1427"/>
    </location>
</feature>
<evidence type="ECO:0008006" key="17">
    <source>
        <dbReference type="Google" id="ProtNLM"/>
    </source>
</evidence>
<feature type="domain" description="ABC transporter" evidence="13">
    <location>
        <begin position="1298"/>
        <end position="1559"/>
    </location>
</feature>
<keyword evidence="10" id="KW-0325">Glycoprotein</keyword>
<evidence type="ECO:0000256" key="9">
    <source>
        <dbReference type="ARBA" id="ARBA00023136"/>
    </source>
</evidence>
<dbReference type="Gene3D" id="3.40.50.300">
    <property type="entry name" value="P-loop containing nucleotide triphosphate hydrolases"/>
    <property type="match status" value="2"/>
</dbReference>
<dbReference type="InterPro" id="IPR027417">
    <property type="entry name" value="P-loop_NTPase"/>
</dbReference>
<evidence type="ECO:0000259" key="13">
    <source>
        <dbReference type="PROSITE" id="PS50893"/>
    </source>
</evidence>
<organism evidence="15 16">
    <name type="scientific">Calycina marina</name>
    <dbReference type="NCBI Taxonomy" id="1763456"/>
    <lineage>
        <taxon>Eukaryota</taxon>
        <taxon>Fungi</taxon>
        <taxon>Dikarya</taxon>
        <taxon>Ascomycota</taxon>
        <taxon>Pezizomycotina</taxon>
        <taxon>Leotiomycetes</taxon>
        <taxon>Helotiales</taxon>
        <taxon>Pezizellaceae</taxon>
        <taxon>Calycina</taxon>
    </lineage>
</organism>
<keyword evidence="16" id="KW-1185">Reference proteome</keyword>